<proteinExistence type="inferred from homology"/>
<dbReference type="CDD" id="cd16027">
    <property type="entry name" value="SGSH"/>
    <property type="match status" value="1"/>
</dbReference>
<dbReference type="Proteomes" id="UP001214250">
    <property type="component" value="Chromosome 2"/>
</dbReference>
<dbReference type="InterPro" id="IPR000917">
    <property type="entry name" value="Sulfatase_N"/>
</dbReference>
<dbReference type="InterPro" id="IPR016024">
    <property type="entry name" value="ARM-type_fold"/>
</dbReference>
<dbReference type="EMBL" id="CP117812">
    <property type="protein sequence ID" value="WDE98172.1"/>
    <property type="molecule type" value="Genomic_DNA"/>
</dbReference>
<dbReference type="Gene3D" id="3.40.720.10">
    <property type="entry name" value="Alkaline Phosphatase, subunit A"/>
    <property type="match status" value="1"/>
</dbReference>
<comment type="similarity">
    <text evidence="1">Belongs to the sulfatase family.</text>
</comment>
<keyword evidence="2" id="KW-0378">Hydrolase</keyword>
<evidence type="ECO:0000256" key="2">
    <source>
        <dbReference type="ARBA" id="ARBA00022801"/>
    </source>
</evidence>
<protein>
    <submittedName>
        <fullName evidence="4">Sulfatase-like hydrolase/transferase</fullName>
    </submittedName>
</protein>
<reference evidence="4 5" key="1">
    <citation type="submission" date="2023-02" db="EMBL/GenBank/DDBJ databases">
        <title>Genome sequence of Lentisphaera profundi SAORIC-696.</title>
        <authorList>
            <person name="Kim e."/>
            <person name="Cho J.-C."/>
            <person name="Choi A."/>
            <person name="Kang I."/>
        </authorList>
    </citation>
    <scope>NUCLEOTIDE SEQUENCE [LARGE SCALE GENOMIC DNA]</scope>
    <source>
        <strain evidence="4 5">SAORIC-696</strain>
    </source>
</reference>
<dbReference type="PANTHER" id="PTHR42693:SF53">
    <property type="entry name" value="ENDO-4-O-SULFATASE"/>
    <property type="match status" value="1"/>
</dbReference>
<keyword evidence="5" id="KW-1185">Reference proteome</keyword>
<dbReference type="Pfam" id="PF13646">
    <property type="entry name" value="HEAT_2"/>
    <property type="match status" value="1"/>
</dbReference>
<sequence length="618" mass="70833">MHKLVLVFFALIGTQAWSLEKPNILWLTSEDNNVTHIGCYGNEVAITPNIDKLATEGFRYTHAYSNAAVCSATRTSWITGMNAVSMAGHNHRSNVAVPQDKVIFYPQQLKKAGYFTGNHTKRDYNTRDDSRLKTLWDSNKLNWESLKKNQPFFQVINHTDSHESRAMGLDHTYPKDKVQIPPYHPDTADTRANYGYYYKNVTKMDRGIGVALAKLEELGLVENTIVIYNSDHGGPLPRGKRYMYNSGTHCPLIVRIPEKYKELWPADKPGMTVDRLVSFIDMPSTWLSLAGAKIPSNYQGEIFLGAEKTAEPEYIFHFRGRNDGKIENARAIRDKQFLYVRNYMPYVPRGQHLPYQWKIPMQREWEQAYKDGKLNANQSRFFKTKAKDELFDVSKDSFCLNNLAQSPEYKQIVETMKKKLDSAQQAHLDSGLIPESELNHRASKNGITPYEVVRNKELYDLDAYMQAAAVALEQKTEFYAELQELLKSPDSGVRHWALCGLFMLRAQVDVVEDVEPLLNDPSETVRAMAAWTLIEINQSAEAYKVFENLLQSDTYAELEILNYIDWMGANNKRLIPFVKNYKIKDGKLKPFHDYLVNGMPPLGPKKKSKKIKNKKGKS</sequence>
<name>A0ABY7VZ79_9BACT</name>
<dbReference type="SUPFAM" id="SSF53649">
    <property type="entry name" value="Alkaline phosphatase-like"/>
    <property type="match status" value="1"/>
</dbReference>
<dbReference type="Pfam" id="PF00884">
    <property type="entry name" value="Sulfatase"/>
    <property type="match status" value="1"/>
</dbReference>
<dbReference type="InterPro" id="IPR011989">
    <property type="entry name" value="ARM-like"/>
</dbReference>
<dbReference type="InterPro" id="IPR017850">
    <property type="entry name" value="Alkaline_phosphatase_core_sf"/>
</dbReference>
<evidence type="ECO:0000313" key="4">
    <source>
        <dbReference type="EMBL" id="WDE98172.1"/>
    </source>
</evidence>
<dbReference type="PANTHER" id="PTHR42693">
    <property type="entry name" value="ARYLSULFATASE FAMILY MEMBER"/>
    <property type="match status" value="1"/>
</dbReference>
<organism evidence="4 5">
    <name type="scientific">Lentisphaera profundi</name>
    <dbReference type="NCBI Taxonomy" id="1658616"/>
    <lineage>
        <taxon>Bacteria</taxon>
        <taxon>Pseudomonadati</taxon>
        <taxon>Lentisphaerota</taxon>
        <taxon>Lentisphaeria</taxon>
        <taxon>Lentisphaerales</taxon>
        <taxon>Lentisphaeraceae</taxon>
        <taxon>Lentisphaera</taxon>
    </lineage>
</organism>
<dbReference type="RefSeq" id="WP_274152989.1">
    <property type="nucleotide sequence ID" value="NZ_CP117812.1"/>
</dbReference>
<evidence type="ECO:0000256" key="1">
    <source>
        <dbReference type="ARBA" id="ARBA00008779"/>
    </source>
</evidence>
<gene>
    <name evidence="4" type="ORF">PQO03_20355</name>
</gene>
<feature type="domain" description="Sulfatase N-terminal" evidence="3">
    <location>
        <begin position="22"/>
        <end position="292"/>
    </location>
</feature>
<dbReference type="InterPro" id="IPR050738">
    <property type="entry name" value="Sulfatase"/>
</dbReference>
<dbReference type="SUPFAM" id="SSF48371">
    <property type="entry name" value="ARM repeat"/>
    <property type="match status" value="1"/>
</dbReference>
<dbReference type="Gene3D" id="1.25.10.10">
    <property type="entry name" value="Leucine-rich Repeat Variant"/>
    <property type="match status" value="1"/>
</dbReference>
<evidence type="ECO:0000313" key="5">
    <source>
        <dbReference type="Proteomes" id="UP001214250"/>
    </source>
</evidence>
<accession>A0ABY7VZ79</accession>
<evidence type="ECO:0000259" key="3">
    <source>
        <dbReference type="Pfam" id="PF00884"/>
    </source>
</evidence>